<evidence type="ECO:0000256" key="2">
    <source>
        <dbReference type="ARBA" id="ARBA00023125"/>
    </source>
</evidence>
<reference evidence="5 6" key="1">
    <citation type="submission" date="2017-03" db="EMBL/GenBank/DDBJ databases">
        <title>Draft genome sequence of Streptomyces scabrisporus NF3, endophyte isolated from Amphipterygium adstringens.</title>
        <authorList>
            <person name="Vazquez M."/>
            <person name="Ceapa C.D."/>
            <person name="Rodriguez Luna D."/>
            <person name="Sanchez Esquivel S."/>
        </authorList>
    </citation>
    <scope>NUCLEOTIDE SEQUENCE [LARGE SCALE GENOMIC DNA]</scope>
    <source>
        <strain evidence="5 6">NF3</strain>
    </source>
</reference>
<dbReference type="SUPFAM" id="SSF52317">
    <property type="entry name" value="Class I glutamine amidotransferase-like"/>
    <property type="match status" value="1"/>
</dbReference>
<evidence type="ECO:0000259" key="4">
    <source>
        <dbReference type="PROSITE" id="PS01124"/>
    </source>
</evidence>
<evidence type="ECO:0000313" key="6">
    <source>
        <dbReference type="Proteomes" id="UP000190037"/>
    </source>
</evidence>
<protein>
    <recommendedName>
        <fullName evidence="4">HTH araC/xylS-type domain-containing protein</fullName>
    </recommendedName>
</protein>
<dbReference type="Gene3D" id="3.40.50.880">
    <property type="match status" value="1"/>
</dbReference>
<proteinExistence type="predicted"/>
<dbReference type="CDD" id="cd03137">
    <property type="entry name" value="GATase1_AraC_1"/>
    <property type="match status" value="1"/>
</dbReference>
<dbReference type="Gene3D" id="1.10.10.60">
    <property type="entry name" value="Homeodomain-like"/>
    <property type="match status" value="1"/>
</dbReference>
<organism evidence="5 6">
    <name type="scientific">Embleya scabrispora</name>
    <dbReference type="NCBI Taxonomy" id="159449"/>
    <lineage>
        <taxon>Bacteria</taxon>
        <taxon>Bacillati</taxon>
        <taxon>Actinomycetota</taxon>
        <taxon>Actinomycetes</taxon>
        <taxon>Kitasatosporales</taxon>
        <taxon>Streptomycetaceae</taxon>
        <taxon>Embleya</taxon>
    </lineage>
</organism>
<dbReference type="Pfam" id="PF12833">
    <property type="entry name" value="HTH_18"/>
    <property type="match status" value="1"/>
</dbReference>
<dbReference type="EMBL" id="MWQN01000004">
    <property type="protein sequence ID" value="OPC77518.1"/>
    <property type="molecule type" value="Genomic_DNA"/>
</dbReference>
<dbReference type="GO" id="GO:0043565">
    <property type="term" value="F:sequence-specific DNA binding"/>
    <property type="evidence" value="ECO:0007669"/>
    <property type="project" value="InterPro"/>
</dbReference>
<keyword evidence="3" id="KW-0804">Transcription</keyword>
<name>A0A1T3NLF7_9ACTN</name>
<dbReference type="STRING" id="159449.B4N89_44305"/>
<dbReference type="Pfam" id="PF01965">
    <property type="entry name" value="DJ-1_PfpI"/>
    <property type="match status" value="1"/>
</dbReference>
<dbReference type="PROSITE" id="PS00041">
    <property type="entry name" value="HTH_ARAC_FAMILY_1"/>
    <property type="match status" value="1"/>
</dbReference>
<dbReference type="InterPro" id="IPR018060">
    <property type="entry name" value="HTH_AraC"/>
</dbReference>
<feature type="domain" description="HTH araC/xylS-type" evidence="4">
    <location>
        <begin position="224"/>
        <end position="322"/>
    </location>
</feature>
<dbReference type="InterPro" id="IPR052158">
    <property type="entry name" value="INH-QAR"/>
</dbReference>
<dbReference type="InterPro" id="IPR009057">
    <property type="entry name" value="Homeodomain-like_sf"/>
</dbReference>
<dbReference type="InterPro" id="IPR029062">
    <property type="entry name" value="Class_I_gatase-like"/>
</dbReference>
<dbReference type="Proteomes" id="UP000190037">
    <property type="component" value="Unassembled WGS sequence"/>
</dbReference>
<evidence type="ECO:0000313" key="5">
    <source>
        <dbReference type="EMBL" id="OPC77518.1"/>
    </source>
</evidence>
<dbReference type="InterPro" id="IPR002818">
    <property type="entry name" value="DJ-1/PfpI"/>
</dbReference>
<dbReference type="OrthoDB" id="3194870at2"/>
<gene>
    <name evidence="5" type="ORF">B4N89_44305</name>
</gene>
<sequence>MAPTARTGTDASVPRLPHHVVVLAQPGVLALDFGIPIQAFGDWEGSPYRVTVCTEHPGPVPIHGGPSLLVDRGLDALADADTIVVPGLVPPDPPSPPLRTALAEAAARGARMVSICTGAFVLAGAGLLDGRRATTHWQRAAELAHRYPSVRIEPQVLYVDEGDVLTSAGVAAGIDLCLHIIRADLGAAIANQRARALVAAPHRAGGQAQYIAHPTPPERGGGLDGLRAWALRHLDEPLTVDLLAQRARLSRRTLIRRFHEETGLAPMQWLSDARVDRARELLEGSDLSIAAVARRSGLGTPANLRTLFKRRLGVPPSTYRATFDTAAHPAPGTL</sequence>
<dbReference type="PANTHER" id="PTHR43130">
    <property type="entry name" value="ARAC-FAMILY TRANSCRIPTIONAL REGULATOR"/>
    <property type="match status" value="1"/>
</dbReference>
<evidence type="ECO:0000256" key="1">
    <source>
        <dbReference type="ARBA" id="ARBA00023015"/>
    </source>
</evidence>
<dbReference type="GO" id="GO:0003700">
    <property type="term" value="F:DNA-binding transcription factor activity"/>
    <property type="evidence" value="ECO:0007669"/>
    <property type="project" value="InterPro"/>
</dbReference>
<dbReference type="InterPro" id="IPR018062">
    <property type="entry name" value="HTH_AraC-typ_CS"/>
</dbReference>
<accession>A0A1T3NLF7</accession>
<dbReference type="AlphaFoldDB" id="A0A1T3NLF7"/>
<dbReference type="PROSITE" id="PS01124">
    <property type="entry name" value="HTH_ARAC_FAMILY_2"/>
    <property type="match status" value="1"/>
</dbReference>
<dbReference type="RefSeq" id="WP_078982273.1">
    <property type="nucleotide sequence ID" value="NZ_MWQN01000004.1"/>
</dbReference>
<evidence type="ECO:0000256" key="3">
    <source>
        <dbReference type="ARBA" id="ARBA00023163"/>
    </source>
</evidence>
<dbReference type="PANTHER" id="PTHR43130:SF3">
    <property type="entry name" value="HTH-TYPE TRANSCRIPTIONAL REGULATOR RV1931C"/>
    <property type="match status" value="1"/>
</dbReference>
<keyword evidence="6" id="KW-1185">Reference proteome</keyword>
<keyword evidence="2" id="KW-0238">DNA-binding</keyword>
<dbReference type="SMART" id="SM00342">
    <property type="entry name" value="HTH_ARAC"/>
    <property type="match status" value="1"/>
</dbReference>
<dbReference type="SUPFAM" id="SSF46689">
    <property type="entry name" value="Homeodomain-like"/>
    <property type="match status" value="2"/>
</dbReference>
<comment type="caution">
    <text evidence="5">The sequence shown here is derived from an EMBL/GenBank/DDBJ whole genome shotgun (WGS) entry which is preliminary data.</text>
</comment>
<keyword evidence="1" id="KW-0805">Transcription regulation</keyword>